<comment type="caution">
    <text evidence="2">The sequence shown here is derived from an EMBL/GenBank/DDBJ whole genome shotgun (WGS) entry which is preliminary data.</text>
</comment>
<reference evidence="3" key="1">
    <citation type="journal article" date="2019" name="Int. J. Syst. Evol. Microbiol.">
        <title>The Global Catalogue of Microorganisms (GCM) 10K type strain sequencing project: providing services to taxonomists for standard genome sequencing and annotation.</title>
        <authorList>
            <consortium name="The Broad Institute Genomics Platform"/>
            <consortium name="The Broad Institute Genome Sequencing Center for Infectious Disease"/>
            <person name="Wu L."/>
            <person name="Ma J."/>
        </authorList>
    </citation>
    <scope>NUCLEOTIDE SEQUENCE [LARGE SCALE GENOMIC DNA]</scope>
    <source>
        <strain evidence="3">NBRC 112502</strain>
    </source>
</reference>
<dbReference type="InterPro" id="IPR036291">
    <property type="entry name" value="NAD(P)-bd_dom_sf"/>
</dbReference>
<dbReference type="Pfam" id="PF13561">
    <property type="entry name" value="adh_short_C2"/>
    <property type="match status" value="1"/>
</dbReference>
<protein>
    <submittedName>
        <fullName evidence="2">Short-chain dehydrogenase/reductase</fullName>
    </submittedName>
</protein>
<dbReference type="PANTHER" id="PTHR42760:SF123">
    <property type="entry name" value="OXIDOREDUCTASE"/>
    <property type="match status" value="1"/>
</dbReference>
<proteinExistence type="inferred from homology"/>
<dbReference type="InterPro" id="IPR002347">
    <property type="entry name" value="SDR_fam"/>
</dbReference>
<dbReference type="Proteomes" id="UP001156641">
    <property type="component" value="Unassembled WGS sequence"/>
</dbReference>
<dbReference type="CDD" id="cd05233">
    <property type="entry name" value="SDR_c"/>
    <property type="match status" value="1"/>
</dbReference>
<evidence type="ECO:0000313" key="2">
    <source>
        <dbReference type="EMBL" id="GLR67467.1"/>
    </source>
</evidence>
<dbReference type="PRINTS" id="PR00081">
    <property type="entry name" value="GDHRDH"/>
</dbReference>
<name>A0ABQ6A858_9PROT</name>
<gene>
    <name evidence="2" type="ORF">GCM10010909_21480</name>
</gene>
<dbReference type="Pfam" id="PF00106">
    <property type="entry name" value="adh_short"/>
    <property type="match status" value="1"/>
</dbReference>
<organism evidence="2 3">
    <name type="scientific">Acidocella aquatica</name>
    <dbReference type="NCBI Taxonomy" id="1922313"/>
    <lineage>
        <taxon>Bacteria</taxon>
        <taxon>Pseudomonadati</taxon>
        <taxon>Pseudomonadota</taxon>
        <taxon>Alphaproteobacteria</taxon>
        <taxon>Acetobacterales</taxon>
        <taxon>Acidocellaceae</taxon>
        <taxon>Acidocella</taxon>
    </lineage>
</organism>
<evidence type="ECO:0000256" key="1">
    <source>
        <dbReference type="ARBA" id="ARBA00006484"/>
    </source>
</evidence>
<comment type="similarity">
    <text evidence="1">Belongs to the short-chain dehydrogenases/reductases (SDR) family.</text>
</comment>
<evidence type="ECO:0000313" key="3">
    <source>
        <dbReference type="Proteomes" id="UP001156641"/>
    </source>
</evidence>
<sequence length="275" mass="28223">MSTARAPVAIVTGAGSGMGAAVAKRLSLRDSPLMLCDLDEAKLRRNWSTGDDVPDITFLGGDVSDAGFASRLVVALAGRAVAAFVHCAGISATMADPARILRVNLGGTLVLVVALRPFMAPGSAAVLLSSSGGHYLGTSFDNLLNDVTKADDVSALNKYADRPERAYSMSKRAVQLLVRREAVAFGLVGARIISISPGIIDTPMGHAEHSAAPALQSIIAGGALPRLGRAEEVAEVVAFLCSPGASFITGCDIQVDGGQIAAFQVAQARAVQAQA</sequence>
<accession>A0ABQ6A858</accession>
<dbReference type="Gene3D" id="3.40.50.720">
    <property type="entry name" value="NAD(P)-binding Rossmann-like Domain"/>
    <property type="match status" value="1"/>
</dbReference>
<dbReference type="SUPFAM" id="SSF51735">
    <property type="entry name" value="NAD(P)-binding Rossmann-fold domains"/>
    <property type="match status" value="1"/>
</dbReference>
<dbReference type="PANTHER" id="PTHR42760">
    <property type="entry name" value="SHORT-CHAIN DEHYDROGENASES/REDUCTASES FAMILY MEMBER"/>
    <property type="match status" value="1"/>
</dbReference>
<dbReference type="EMBL" id="BSOS01000066">
    <property type="protein sequence ID" value="GLR67467.1"/>
    <property type="molecule type" value="Genomic_DNA"/>
</dbReference>
<keyword evidence="3" id="KW-1185">Reference proteome</keyword>